<dbReference type="Proteomes" id="UP000031829">
    <property type="component" value="Chromosome"/>
</dbReference>
<sequence>MDWAKVFQTWFAVTIFNIFVLGLGIHLLRESIKSIKRKGGIRNFISHSISRSTWYRLWND</sequence>
<evidence type="ECO:0000313" key="2">
    <source>
        <dbReference type="Proteomes" id="UP000031829"/>
    </source>
</evidence>
<reference evidence="1 2" key="1">
    <citation type="journal article" date="2015" name="Genome Announc.">
        <title>Complete genome sequences for 35 biothreat assay-relevant bacillus species.</title>
        <authorList>
            <person name="Johnson S.L."/>
            <person name="Daligault H.E."/>
            <person name="Davenport K.W."/>
            <person name="Jaissle J."/>
            <person name="Frey K.G."/>
            <person name="Ladner J.T."/>
            <person name="Broomall S.M."/>
            <person name="Bishop-Lilly K.A."/>
            <person name="Bruce D.C."/>
            <person name="Gibbons H.S."/>
            <person name="Coyne S.R."/>
            <person name="Lo C.C."/>
            <person name="Meincke L."/>
            <person name="Munk A.C."/>
            <person name="Koroleva G.I."/>
            <person name="Rosenzweig C.N."/>
            <person name="Palacios G.F."/>
            <person name="Redden C.L."/>
            <person name="Minogue T.D."/>
            <person name="Chain P.S."/>
        </authorList>
    </citation>
    <scope>NUCLEOTIDE SEQUENCE [LARGE SCALE GENOMIC DNA]</scope>
    <source>
        <strain evidence="2">ATCC 14581 / DSM 32 / JCM 2506 / NBRC 15308 / NCIMB 9376 / NCTC 10342 / NRRL B-14308 / VKM B-512</strain>
    </source>
</reference>
<dbReference type="GeneID" id="93644946"/>
<dbReference type="RefSeq" id="WP_138976768.1">
    <property type="nucleotide sequence ID" value="NZ_BCVB01000021.1"/>
</dbReference>
<dbReference type="EMBL" id="CP009920">
    <property type="protein sequence ID" value="AJI23790.1"/>
    <property type="molecule type" value="Genomic_DNA"/>
</dbReference>
<gene>
    <name evidence="1" type="ORF">BG04_1477</name>
</gene>
<dbReference type="AlphaFoldDB" id="A0A0B6AFW1"/>
<dbReference type="KEGG" id="bmeg:BG04_1477"/>
<proteinExistence type="predicted"/>
<name>A0A0B6AFW1_PRIM2</name>
<dbReference type="HOGENOM" id="CLU_2931648_0_0_9"/>
<evidence type="ECO:0000313" key="1">
    <source>
        <dbReference type="EMBL" id="AJI23790.1"/>
    </source>
</evidence>
<organism evidence="1 2">
    <name type="scientific">Priestia megaterium (strain ATCC 14581 / DSM 32 / CCUG 1817 / JCM 2506 / NBRC 15308 / NCIMB 9376 / NCTC 10342 / NRRL B-14308 / VKM B-512 / Ford 19)</name>
    <name type="common">Bacillus megaterium</name>
    <dbReference type="NCBI Taxonomy" id="1348623"/>
    <lineage>
        <taxon>Bacteria</taxon>
        <taxon>Bacillati</taxon>
        <taxon>Bacillota</taxon>
        <taxon>Bacilli</taxon>
        <taxon>Bacillales</taxon>
        <taxon>Bacillaceae</taxon>
        <taxon>Priestia</taxon>
    </lineage>
</organism>
<accession>A0A0B6AFW1</accession>
<protein>
    <submittedName>
        <fullName evidence="1">Uncharacterized protein</fullName>
    </submittedName>
</protein>